<reference evidence="1 2" key="1">
    <citation type="submission" date="2018-12" db="EMBL/GenBank/DDBJ databases">
        <title>Rubrispira sanarue gen. nov., sp., nov., a member of the order Silvanigrellales, isolated from a brackish lake in Hamamatsu Japan.</title>
        <authorList>
            <person name="Maejima Y."/>
            <person name="Iino T."/>
            <person name="Muraguchi Y."/>
            <person name="Fukuda K."/>
            <person name="Nojiri H."/>
            <person name="Ohkuma M."/>
            <person name="Moriuchi R."/>
            <person name="Dohra H."/>
            <person name="Kimbara K."/>
            <person name="Shintani M."/>
        </authorList>
    </citation>
    <scope>NUCLEOTIDE SEQUENCE [LARGE SCALE GENOMIC DNA]</scope>
    <source>
        <strain evidence="1 2">RF1110005</strain>
    </source>
</reference>
<sequence length="248" mass="28581">MALIDKLTGWHSNQPLFKTDVLRLSGKKFTDFPIYLTKFPKKFPPYINLNCDFFFQEKVNTCGDASIQMLASFQMLHFGTSSTLITNLKSINSLISKKRGMLTGLLDDDMHKVGMNSVNLPHQIRNNMNHFCSWVAYALCYLGPLITTINICYGKVPHAVVIKGVENQTLLIHDPWRGANQYIHYKNFIKIFPEYCEDFLYLPNIKLNKIYPSRESDLLTNLSSPFYMDEPKLVPLYKPSSLLRPIFV</sequence>
<keyword evidence="2" id="KW-1185">Reference proteome</keyword>
<dbReference type="Proteomes" id="UP000291236">
    <property type="component" value="Chromosome"/>
</dbReference>
<accession>A0A4P2VY70</accession>
<dbReference type="InterPro" id="IPR022118">
    <property type="entry name" value="Peptidase_C70_AvrRpt2"/>
</dbReference>
<dbReference type="KEGG" id="sbf:JCM31447_24560"/>
<dbReference type="Gene3D" id="3.90.70.10">
    <property type="entry name" value="Cysteine proteinases"/>
    <property type="match status" value="1"/>
</dbReference>
<dbReference type="Pfam" id="PF12385">
    <property type="entry name" value="Peptidase_C70"/>
    <property type="match status" value="1"/>
</dbReference>
<dbReference type="OrthoDB" id="7064826at2"/>
<dbReference type="AlphaFoldDB" id="A0A4P2VY70"/>
<dbReference type="RefSeq" id="WP_130610953.1">
    <property type="nucleotide sequence ID" value="NZ_AP019368.1"/>
</dbReference>
<evidence type="ECO:0008006" key="3">
    <source>
        <dbReference type="Google" id="ProtNLM"/>
    </source>
</evidence>
<evidence type="ECO:0000313" key="2">
    <source>
        <dbReference type="Proteomes" id="UP000291236"/>
    </source>
</evidence>
<evidence type="ECO:0000313" key="1">
    <source>
        <dbReference type="EMBL" id="BBH54002.1"/>
    </source>
</evidence>
<dbReference type="EMBL" id="AP019368">
    <property type="protein sequence ID" value="BBH54002.1"/>
    <property type="molecule type" value="Genomic_DNA"/>
</dbReference>
<proteinExistence type="predicted"/>
<name>A0A4P2VY70_FLUSA</name>
<gene>
    <name evidence="1" type="ORF">JCM31447_24560</name>
</gene>
<organism evidence="1 2">
    <name type="scientific">Fluviispira sanaruensis</name>
    <dbReference type="NCBI Taxonomy" id="2493639"/>
    <lineage>
        <taxon>Bacteria</taxon>
        <taxon>Pseudomonadati</taxon>
        <taxon>Bdellovibrionota</taxon>
        <taxon>Oligoflexia</taxon>
        <taxon>Silvanigrellales</taxon>
        <taxon>Silvanigrellaceae</taxon>
        <taxon>Fluviispira</taxon>
    </lineage>
</organism>
<protein>
    <recommendedName>
        <fullName evidence="3">Peptidase C39 domain-containing protein</fullName>
    </recommendedName>
</protein>